<proteinExistence type="inferred from homology"/>
<dbReference type="Pfam" id="PF00582">
    <property type="entry name" value="Usp"/>
    <property type="match status" value="1"/>
</dbReference>
<dbReference type="InterPro" id="IPR006016">
    <property type="entry name" value="UspA"/>
</dbReference>
<organism evidence="3 4">
    <name type="scientific">Natronosalvus hydrolyticus</name>
    <dbReference type="NCBI Taxonomy" id="2979988"/>
    <lineage>
        <taxon>Archaea</taxon>
        <taxon>Methanobacteriati</taxon>
        <taxon>Methanobacteriota</taxon>
        <taxon>Stenosarchaea group</taxon>
        <taxon>Halobacteria</taxon>
        <taxon>Halobacteriales</taxon>
        <taxon>Natrialbaceae</taxon>
        <taxon>Natronosalvus</taxon>
    </lineage>
</organism>
<dbReference type="Gene3D" id="3.40.50.620">
    <property type="entry name" value="HUPs"/>
    <property type="match status" value="1"/>
</dbReference>
<comment type="similarity">
    <text evidence="1">Belongs to the universal stress protein A family.</text>
</comment>
<dbReference type="PANTHER" id="PTHR46268">
    <property type="entry name" value="STRESS RESPONSE PROTEIN NHAX"/>
    <property type="match status" value="1"/>
</dbReference>
<dbReference type="RefSeq" id="WP_342807155.1">
    <property type="nucleotide sequence ID" value="NZ_JAOPJZ010000002.1"/>
</dbReference>
<reference evidence="3 4" key="1">
    <citation type="submission" date="2022-09" db="EMBL/GenBank/DDBJ databases">
        <title>Enrichment on poylsaccharides allowed isolation of novel metabolic and taxonomic groups of Haloarchaea.</title>
        <authorList>
            <person name="Sorokin D.Y."/>
            <person name="Elcheninov A.G."/>
            <person name="Khizhniak T.V."/>
            <person name="Kolganova T.V."/>
            <person name="Kublanov I.V."/>
        </authorList>
    </citation>
    <scope>NUCLEOTIDE SEQUENCE [LARGE SCALE GENOMIC DNA]</scope>
    <source>
        <strain evidence="3 4">AArc-curdl1</strain>
    </source>
</reference>
<dbReference type="PANTHER" id="PTHR46268:SF6">
    <property type="entry name" value="UNIVERSAL STRESS PROTEIN UP12"/>
    <property type="match status" value="1"/>
</dbReference>
<comment type="caution">
    <text evidence="3">The sequence shown here is derived from an EMBL/GenBank/DDBJ whole genome shotgun (WGS) entry which is preliminary data.</text>
</comment>
<dbReference type="EMBL" id="JAOPJZ010000002">
    <property type="protein sequence ID" value="MCU4751416.1"/>
    <property type="molecule type" value="Genomic_DNA"/>
</dbReference>
<dbReference type="AlphaFoldDB" id="A0AAP2Z6C0"/>
<evidence type="ECO:0000313" key="3">
    <source>
        <dbReference type="EMBL" id="MCU4751416.1"/>
    </source>
</evidence>
<sequence>MVILAAIDEPQGSNPVISVAHDLASAYETNLHVVHVSSEADFKSRQKSVSDIDDFREYSKAQARESTANMARKAVDETLDGDFNNEIVTVGRVGDPVQSILDVAADIDAEYIVIGGQKRSPTGKALFGSTTQSILLTADRPVVTVMKD</sequence>
<evidence type="ECO:0000256" key="1">
    <source>
        <dbReference type="ARBA" id="ARBA00008791"/>
    </source>
</evidence>
<evidence type="ECO:0000313" key="4">
    <source>
        <dbReference type="Proteomes" id="UP001321047"/>
    </source>
</evidence>
<accession>A0AAP2Z6C0</accession>
<evidence type="ECO:0000259" key="2">
    <source>
        <dbReference type="Pfam" id="PF00582"/>
    </source>
</evidence>
<name>A0AAP2Z6C0_9EURY</name>
<keyword evidence="4" id="KW-1185">Reference proteome</keyword>
<dbReference type="Proteomes" id="UP001321047">
    <property type="component" value="Unassembled WGS sequence"/>
</dbReference>
<protein>
    <submittedName>
        <fullName evidence="3">Universal stress protein</fullName>
    </submittedName>
</protein>
<feature type="domain" description="UspA" evidence="2">
    <location>
        <begin position="3"/>
        <end position="145"/>
    </location>
</feature>
<gene>
    <name evidence="3" type="ORF">OB919_05390</name>
</gene>
<dbReference type="SUPFAM" id="SSF52402">
    <property type="entry name" value="Adenine nucleotide alpha hydrolases-like"/>
    <property type="match status" value="1"/>
</dbReference>
<dbReference type="InterPro" id="IPR014729">
    <property type="entry name" value="Rossmann-like_a/b/a_fold"/>
</dbReference>
<dbReference type="CDD" id="cd00293">
    <property type="entry name" value="USP-like"/>
    <property type="match status" value="1"/>
</dbReference>